<evidence type="ECO:0000313" key="2">
    <source>
        <dbReference type="Proteomes" id="UP000887013"/>
    </source>
</evidence>
<sequence>MKIRDENSLREFTCVRQPLSLYGDKSNCAQQPRAVQPADGSDFPSTVLMHAHSTVCAAIFYRAVLRPASCAVFCVGAMASPAYIGYQRRRGISSVLLYSR</sequence>
<dbReference type="AlphaFoldDB" id="A0A8X6TCL2"/>
<accession>A0A8X6TCL2</accession>
<evidence type="ECO:0000313" key="1">
    <source>
        <dbReference type="EMBL" id="GFT00228.1"/>
    </source>
</evidence>
<reference evidence="1" key="1">
    <citation type="submission" date="2020-08" db="EMBL/GenBank/DDBJ databases">
        <title>Multicomponent nature underlies the extraordinary mechanical properties of spider dragline silk.</title>
        <authorList>
            <person name="Kono N."/>
            <person name="Nakamura H."/>
            <person name="Mori M."/>
            <person name="Yoshida Y."/>
            <person name="Ohtoshi R."/>
            <person name="Malay A.D."/>
            <person name="Moran D.A.P."/>
            <person name="Tomita M."/>
            <person name="Numata K."/>
            <person name="Arakawa K."/>
        </authorList>
    </citation>
    <scope>NUCLEOTIDE SEQUENCE</scope>
</reference>
<gene>
    <name evidence="1" type="ORF">NPIL_392471</name>
</gene>
<proteinExistence type="predicted"/>
<comment type="caution">
    <text evidence="1">The sequence shown here is derived from an EMBL/GenBank/DDBJ whole genome shotgun (WGS) entry which is preliminary data.</text>
</comment>
<name>A0A8X6TCL2_NEPPI</name>
<dbReference type="Proteomes" id="UP000887013">
    <property type="component" value="Unassembled WGS sequence"/>
</dbReference>
<protein>
    <submittedName>
        <fullName evidence="1">Uncharacterized protein</fullName>
    </submittedName>
</protein>
<dbReference type="EMBL" id="BMAW01006734">
    <property type="protein sequence ID" value="GFT00228.1"/>
    <property type="molecule type" value="Genomic_DNA"/>
</dbReference>
<organism evidence="1 2">
    <name type="scientific">Nephila pilipes</name>
    <name type="common">Giant wood spider</name>
    <name type="synonym">Nephila maculata</name>
    <dbReference type="NCBI Taxonomy" id="299642"/>
    <lineage>
        <taxon>Eukaryota</taxon>
        <taxon>Metazoa</taxon>
        <taxon>Ecdysozoa</taxon>
        <taxon>Arthropoda</taxon>
        <taxon>Chelicerata</taxon>
        <taxon>Arachnida</taxon>
        <taxon>Araneae</taxon>
        <taxon>Araneomorphae</taxon>
        <taxon>Entelegynae</taxon>
        <taxon>Araneoidea</taxon>
        <taxon>Nephilidae</taxon>
        <taxon>Nephila</taxon>
    </lineage>
</organism>
<keyword evidence="2" id="KW-1185">Reference proteome</keyword>